<keyword evidence="4" id="KW-0804">Transcription</keyword>
<keyword evidence="8" id="KW-1185">Reference proteome</keyword>
<keyword evidence="3" id="KW-0240">DNA-directed RNA polymerase</keyword>
<dbReference type="AlphaFoldDB" id="U1GBS8"/>
<comment type="similarity">
    <text evidence="2">Belongs to the eukaryotic RPA49/POLR1E RNA polymerase subunit family.</text>
</comment>
<dbReference type="eggNOG" id="KOG4183">
    <property type="taxonomic scope" value="Eukaryota"/>
</dbReference>
<proteinExistence type="inferred from homology"/>
<dbReference type="RefSeq" id="XP_007805186.1">
    <property type="nucleotide sequence ID" value="XM_007806995.1"/>
</dbReference>
<dbReference type="EMBL" id="KE721469">
    <property type="protein sequence ID" value="ERF69126.1"/>
    <property type="molecule type" value="Genomic_DNA"/>
</dbReference>
<evidence type="ECO:0000313" key="7">
    <source>
        <dbReference type="EMBL" id="ERF69126.1"/>
    </source>
</evidence>
<dbReference type="GO" id="GO:0000428">
    <property type="term" value="C:DNA-directed RNA polymerase complex"/>
    <property type="evidence" value="ECO:0007669"/>
    <property type="project" value="UniProtKB-KW"/>
</dbReference>
<comment type="subcellular location">
    <subcellularLocation>
        <location evidence="1">Nucleus</location>
        <location evidence="1">Nucleolus</location>
    </subcellularLocation>
</comment>
<dbReference type="Pfam" id="PF06870">
    <property type="entry name" value="RNA_pol_I_A49"/>
    <property type="match status" value="1"/>
</dbReference>
<dbReference type="PANTHER" id="PTHR14440">
    <property type="entry name" value="DNA-DIRECTED RNA POLYMERASE I SUBUNIT RPA49"/>
    <property type="match status" value="1"/>
</dbReference>
<sequence length="466" mass="51251">MSEKKRKAQADLNSQPKRRSPPLAATKPKIRVRYHENTDLGRCIIASSPGTSLSTDLEFKPYERKTQDVSELLLHSSNHPTIDFTATEGGTFADNHLKHYVAVFDPIRGQLDITEAKKMTVRRTIRQAGAVEEDEAPVEPTSSYSSRSVLTHTFGTKKSKKLVQSRAENVLYSRDADPNAVNPLSEALLSSMPEPEALPTTSDGRTIDAAAAIQAGKPLPKPDLTATDVSQAYPLSNLVFPSPYNSTLAAMPISEWRKLISEGKRVSCSSRFVAERVAYITQAANTHPSPETPQTITLQLLRYIHLLIEFSRAISKFRPDKHITAITKWSTGKITDQPSFPTPLLNALTTKYCPGGKGPTKSDLILLHTTILALTLHIPPPSGTHGLNVLATDPTDIQQDLLLSPHDARKYFRELGCKLNTGTETELSTWGIRKPSEKAGVKTQYAKLRLPLVFPQVSKGPPSGRR</sequence>
<dbReference type="OMA" id="LWNHYVA"/>
<dbReference type="GeneID" id="19236141"/>
<dbReference type="OrthoDB" id="532500at2759"/>
<evidence type="ECO:0000256" key="6">
    <source>
        <dbReference type="SAM" id="MobiDB-lite"/>
    </source>
</evidence>
<feature type="region of interest" description="Disordered" evidence="6">
    <location>
        <begin position="1"/>
        <end position="29"/>
    </location>
</feature>
<evidence type="ECO:0000256" key="1">
    <source>
        <dbReference type="ARBA" id="ARBA00004604"/>
    </source>
</evidence>
<evidence type="ECO:0000256" key="3">
    <source>
        <dbReference type="ARBA" id="ARBA00022478"/>
    </source>
</evidence>
<dbReference type="Proteomes" id="UP000019373">
    <property type="component" value="Unassembled WGS sequence"/>
</dbReference>
<dbReference type="GO" id="GO:0003677">
    <property type="term" value="F:DNA binding"/>
    <property type="evidence" value="ECO:0007669"/>
    <property type="project" value="InterPro"/>
</dbReference>
<evidence type="ECO:0000256" key="4">
    <source>
        <dbReference type="ARBA" id="ARBA00023163"/>
    </source>
</evidence>
<accession>U1GBS8</accession>
<gene>
    <name evidence="7" type="ORF">EPUS_01082</name>
</gene>
<organism evidence="7 8">
    <name type="scientific">Endocarpon pusillum (strain Z07020 / HMAS-L-300199)</name>
    <name type="common">Lichen-forming fungus</name>
    <dbReference type="NCBI Taxonomy" id="1263415"/>
    <lineage>
        <taxon>Eukaryota</taxon>
        <taxon>Fungi</taxon>
        <taxon>Dikarya</taxon>
        <taxon>Ascomycota</taxon>
        <taxon>Pezizomycotina</taxon>
        <taxon>Eurotiomycetes</taxon>
        <taxon>Chaetothyriomycetidae</taxon>
        <taxon>Verrucariales</taxon>
        <taxon>Verrucariaceae</taxon>
        <taxon>Endocarpon</taxon>
    </lineage>
</organism>
<dbReference type="InterPro" id="IPR009668">
    <property type="entry name" value="RNA_pol-assoc_fac_A49-like"/>
</dbReference>
<reference evidence="8" key="1">
    <citation type="journal article" date="2014" name="BMC Genomics">
        <title>Genome characteristics reveal the impact of lichenization on lichen-forming fungus Endocarpon pusillum Hedwig (Verrucariales, Ascomycota).</title>
        <authorList>
            <person name="Wang Y.-Y."/>
            <person name="Liu B."/>
            <person name="Zhang X.-Y."/>
            <person name="Zhou Q.-M."/>
            <person name="Zhang T."/>
            <person name="Li H."/>
            <person name="Yu Y.-F."/>
            <person name="Zhang X.-L."/>
            <person name="Hao X.-Y."/>
            <person name="Wang M."/>
            <person name="Wang L."/>
            <person name="Wei J.-C."/>
        </authorList>
    </citation>
    <scope>NUCLEOTIDE SEQUENCE [LARGE SCALE GENOMIC DNA]</scope>
    <source>
        <strain evidence="8">Z07020 / HMAS-L-300199</strain>
    </source>
</reference>
<evidence type="ECO:0000256" key="2">
    <source>
        <dbReference type="ARBA" id="ARBA00009430"/>
    </source>
</evidence>
<evidence type="ECO:0008006" key="9">
    <source>
        <dbReference type="Google" id="ProtNLM"/>
    </source>
</evidence>
<keyword evidence="5" id="KW-0539">Nucleus</keyword>
<protein>
    <recommendedName>
        <fullName evidence="9">DNA-directed RNA polymerase I subunit rpa49</fullName>
    </recommendedName>
</protein>
<evidence type="ECO:0000256" key="5">
    <source>
        <dbReference type="ARBA" id="ARBA00023242"/>
    </source>
</evidence>
<name>U1GBS8_ENDPU</name>
<dbReference type="GO" id="GO:0006351">
    <property type="term" value="P:DNA-templated transcription"/>
    <property type="evidence" value="ECO:0007669"/>
    <property type="project" value="InterPro"/>
</dbReference>
<dbReference type="GO" id="GO:0005730">
    <property type="term" value="C:nucleolus"/>
    <property type="evidence" value="ECO:0007669"/>
    <property type="project" value="UniProtKB-SubCell"/>
</dbReference>
<evidence type="ECO:0000313" key="8">
    <source>
        <dbReference type="Proteomes" id="UP000019373"/>
    </source>
</evidence>
<dbReference type="HOGENOM" id="CLU_034953_1_1_1"/>